<feature type="domain" description="DUF7281" evidence="1">
    <location>
        <begin position="157"/>
        <end position="285"/>
    </location>
</feature>
<organism evidence="2 3">
    <name type="scientific">Bacteroides fragilis</name>
    <dbReference type="NCBI Taxonomy" id="817"/>
    <lineage>
        <taxon>Bacteria</taxon>
        <taxon>Pseudomonadati</taxon>
        <taxon>Bacteroidota</taxon>
        <taxon>Bacteroidia</taxon>
        <taxon>Bacteroidales</taxon>
        <taxon>Bacteroidaceae</taxon>
        <taxon>Bacteroides</taxon>
    </lineage>
</organism>
<dbReference type="InterPro" id="IPR055705">
    <property type="entry name" value="DUF7281"/>
</dbReference>
<gene>
    <name evidence="2" type="ORF">O1433_05060</name>
</gene>
<dbReference type="EMBL" id="JAPTZU010000002">
    <property type="protein sequence ID" value="MCZ2686867.1"/>
    <property type="molecule type" value="Genomic_DNA"/>
</dbReference>
<sequence length="289" mass="34023">MAIKKENKLHLGEARLLLRMMNGDTISSSRFSFALTEDLLGEGILIQISNGRFRKFRINDADGCRVYLAQHYDIKGGLEEWIKIKERQNAVSRAEQVSVTGDSKTKHTRSFRGFLISSYVPIEATLNGEAFLIQPLRGTSFFIEDFEHFHLPGDVIVIGMENGENFQHIREQQYLFEDMKVLFVSRYPQSKDLRTWLQMIPNRYIHFGDFDLAGIHIFQKEFYIFLGERAEFFIPADVEERLKNGNRWLYDVQYARYKSMDILDKRLLPLVEMIHRFRKGYEQEGYIVR</sequence>
<dbReference type="Pfam" id="PF23947">
    <property type="entry name" value="DUF7281"/>
    <property type="match status" value="1"/>
</dbReference>
<proteinExistence type="predicted"/>
<comment type="caution">
    <text evidence="2">The sequence shown here is derived from an EMBL/GenBank/DDBJ whole genome shotgun (WGS) entry which is preliminary data.</text>
</comment>
<dbReference type="AlphaFoldDB" id="A0A9Q4JES6"/>
<protein>
    <recommendedName>
        <fullName evidence="1">DUF7281 domain-containing protein</fullName>
    </recommendedName>
</protein>
<dbReference type="Proteomes" id="UP001079672">
    <property type="component" value="Unassembled WGS sequence"/>
</dbReference>
<evidence type="ECO:0000313" key="3">
    <source>
        <dbReference type="Proteomes" id="UP001079672"/>
    </source>
</evidence>
<dbReference type="RefSeq" id="WP_032540703.1">
    <property type="nucleotide sequence ID" value="NZ_CP037440.1"/>
</dbReference>
<evidence type="ECO:0000259" key="1">
    <source>
        <dbReference type="Pfam" id="PF23947"/>
    </source>
</evidence>
<evidence type="ECO:0000313" key="2">
    <source>
        <dbReference type="EMBL" id="MCZ2686867.1"/>
    </source>
</evidence>
<reference evidence="2" key="1">
    <citation type="submission" date="2022-12" db="EMBL/GenBank/DDBJ databases">
        <title>Development of a Multilocus Sequence Typing Scheme for Bacteroides fragilis Based on Whole Genome Sequencing Data and Clinical Application.</title>
        <authorList>
            <person name="Nielsen F.D."/>
            <person name="Justesen U.S."/>
        </authorList>
    </citation>
    <scope>NUCLEOTIDE SEQUENCE</scope>
    <source>
        <strain evidence="2">BF_AM_ODE_DK_2015_4</strain>
    </source>
</reference>
<accession>A0A9Q4JES6</accession>
<name>A0A9Q4JES6_BACFG</name>